<evidence type="ECO:0000313" key="1">
    <source>
        <dbReference type="EMBL" id="KAL0564826.1"/>
    </source>
</evidence>
<feature type="non-terminal residue" evidence="1">
    <location>
        <position position="94"/>
    </location>
</feature>
<gene>
    <name evidence="1" type="primary">THR1_2</name>
    <name evidence="1" type="ORF">V5O48_017210</name>
</gene>
<dbReference type="EC" id="2.7.1.39" evidence="1"/>
<proteinExistence type="predicted"/>
<dbReference type="GO" id="GO:0004413">
    <property type="term" value="F:homoserine kinase activity"/>
    <property type="evidence" value="ECO:0007669"/>
    <property type="project" value="UniProtKB-EC"/>
</dbReference>
<evidence type="ECO:0000313" key="2">
    <source>
        <dbReference type="Proteomes" id="UP001465976"/>
    </source>
</evidence>
<keyword evidence="1" id="KW-0808">Transferase</keyword>
<accession>A0ABR3EPQ6</accession>
<keyword evidence="2" id="KW-1185">Reference proteome</keyword>
<name>A0ABR3EPQ6_9AGAR</name>
<comment type="caution">
    <text evidence="1">The sequence shown here is derived from an EMBL/GenBank/DDBJ whole genome shotgun (WGS) entry which is preliminary data.</text>
</comment>
<sequence>MTSIFSHPTLKSTFTPRSLSVVVLALLAQQSSQVSSSGMSSENSTYRQVTKHLPDFVLMATVEKHPENVMAALVGGFIELYLRELDEKDTTTAS</sequence>
<reference evidence="1 2" key="1">
    <citation type="submission" date="2024-02" db="EMBL/GenBank/DDBJ databases">
        <title>A draft genome for the cacao thread blight pathogen Marasmius crinis-equi.</title>
        <authorList>
            <person name="Cohen S.P."/>
            <person name="Baruah I.K."/>
            <person name="Amoako-Attah I."/>
            <person name="Bukari Y."/>
            <person name="Meinhardt L.W."/>
            <person name="Bailey B.A."/>
        </authorList>
    </citation>
    <scope>NUCLEOTIDE SEQUENCE [LARGE SCALE GENOMIC DNA]</scope>
    <source>
        <strain evidence="1 2">GH-76</strain>
    </source>
</reference>
<dbReference type="Proteomes" id="UP001465976">
    <property type="component" value="Unassembled WGS sequence"/>
</dbReference>
<dbReference type="EMBL" id="JBAHYK010002563">
    <property type="protein sequence ID" value="KAL0564826.1"/>
    <property type="molecule type" value="Genomic_DNA"/>
</dbReference>
<organism evidence="1 2">
    <name type="scientific">Marasmius crinis-equi</name>
    <dbReference type="NCBI Taxonomy" id="585013"/>
    <lineage>
        <taxon>Eukaryota</taxon>
        <taxon>Fungi</taxon>
        <taxon>Dikarya</taxon>
        <taxon>Basidiomycota</taxon>
        <taxon>Agaricomycotina</taxon>
        <taxon>Agaricomycetes</taxon>
        <taxon>Agaricomycetidae</taxon>
        <taxon>Agaricales</taxon>
        <taxon>Marasmiineae</taxon>
        <taxon>Marasmiaceae</taxon>
        <taxon>Marasmius</taxon>
    </lineage>
</organism>
<protein>
    <submittedName>
        <fullName evidence="1">Trihydroxynaphthalene reductase</fullName>
        <ecNumber evidence="1">2.7.1.39</ecNumber>
    </submittedName>
</protein>